<dbReference type="Gene3D" id="2.30.110.10">
    <property type="entry name" value="Electron Transport, Fmn-binding Protein, Chain A"/>
    <property type="match status" value="1"/>
</dbReference>
<sequence length="257" mass="28229">MGQWFENISQDHAEWIKKQKVFFVATAPLDGRGCVNTSPKGHDCLRVLGPNQVCYLELSGSGIETQSHLEENGRITVMFAAFEGAPRIMRLIGTGRVVRVDSPEFNKLLQEHYQGSDLYDAQGKRSIILADVRKVGTSCGFAVPYYDYKGPRNTLIHYFNKKSDEEVQGYWAAKNKYSLDGLPGMRHEFLGPEWTGKNRGPGEAVVLPVWATSPSGLSKNSILAWIMSGTGLANATILSAGIAIGAGLATLSNKRRH</sequence>
<dbReference type="Pfam" id="PF01243">
    <property type="entry name" value="PNPOx_N"/>
    <property type="match status" value="1"/>
</dbReference>
<gene>
    <name evidence="3" type="ORF">BGZ65_004948</name>
</gene>
<proteinExistence type="predicted"/>
<protein>
    <recommendedName>
        <fullName evidence="2">Pyridoxamine 5'-phosphate oxidase N-terminal domain-containing protein</fullName>
    </recommendedName>
</protein>
<evidence type="ECO:0000259" key="2">
    <source>
        <dbReference type="Pfam" id="PF01243"/>
    </source>
</evidence>
<feature type="domain" description="Pyridoxamine 5'-phosphate oxidase N-terminal" evidence="2">
    <location>
        <begin position="10"/>
        <end position="137"/>
    </location>
</feature>
<reference evidence="3" key="1">
    <citation type="journal article" date="2020" name="Fungal Divers.">
        <title>Resolving the Mortierellaceae phylogeny through synthesis of multi-gene phylogenetics and phylogenomics.</title>
        <authorList>
            <person name="Vandepol N."/>
            <person name="Liber J."/>
            <person name="Desiro A."/>
            <person name="Na H."/>
            <person name="Kennedy M."/>
            <person name="Barry K."/>
            <person name="Grigoriev I.V."/>
            <person name="Miller A.N."/>
            <person name="O'Donnell K."/>
            <person name="Stajich J.E."/>
            <person name="Bonito G."/>
        </authorList>
    </citation>
    <scope>NUCLEOTIDE SEQUENCE</scope>
    <source>
        <strain evidence="3">MES-2147</strain>
    </source>
</reference>
<evidence type="ECO:0000313" key="3">
    <source>
        <dbReference type="EMBL" id="KAG0006703.1"/>
    </source>
</evidence>
<keyword evidence="1" id="KW-0472">Membrane</keyword>
<comment type="caution">
    <text evidence="3">The sequence shown here is derived from an EMBL/GenBank/DDBJ whole genome shotgun (WGS) entry which is preliminary data.</text>
</comment>
<keyword evidence="1" id="KW-0812">Transmembrane</keyword>
<accession>A0A9P6ML97</accession>
<dbReference type="EMBL" id="JAAAHW010000071">
    <property type="protein sequence ID" value="KAG0006703.1"/>
    <property type="molecule type" value="Genomic_DNA"/>
</dbReference>
<evidence type="ECO:0000256" key="1">
    <source>
        <dbReference type="SAM" id="Phobius"/>
    </source>
</evidence>
<keyword evidence="1" id="KW-1133">Transmembrane helix</keyword>
<dbReference type="OrthoDB" id="539398at2759"/>
<dbReference type="PANTHER" id="PTHR39336">
    <property type="entry name" value="PYRIDOXAMINE PHOSPHATE OXIDASE FAMILY PROTEIN (AFU_ORTHOLOGUE AFUA_6G11440)"/>
    <property type="match status" value="1"/>
</dbReference>
<dbReference type="SUPFAM" id="SSF50475">
    <property type="entry name" value="FMN-binding split barrel"/>
    <property type="match status" value="1"/>
</dbReference>
<dbReference type="AlphaFoldDB" id="A0A9P6ML97"/>
<dbReference type="Proteomes" id="UP000749646">
    <property type="component" value="Unassembled WGS sequence"/>
</dbReference>
<name>A0A9P6ML97_9FUNG</name>
<dbReference type="PANTHER" id="PTHR39336:SF3">
    <property type="entry name" value="PYRIDOXAMINE PHOSPHATE OXIDASE"/>
    <property type="match status" value="1"/>
</dbReference>
<feature type="transmembrane region" description="Helical" evidence="1">
    <location>
        <begin position="222"/>
        <end position="251"/>
    </location>
</feature>
<keyword evidence="4" id="KW-1185">Reference proteome</keyword>
<organism evidence="3 4">
    <name type="scientific">Modicella reniformis</name>
    <dbReference type="NCBI Taxonomy" id="1440133"/>
    <lineage>
        <taxon>Eukaryota</taxon>
        <taxon>Fungi</taxon>
        <taxon>Fungi incertae sedis</taxon>
        <taxon>Mucoromycota</taxon>
        <taxon>Mortierellomycotina</taxon>
        <taxon>Mortierellomycetes</taxon>
        <taxon>Mortierellales</taxon>
        <taxon>Mortierellaceae</taxon>
        <taxon>Modicella</taxon>
    </lineage>
</organism>
<dbReference type="InterPro" id="IPR012349">
    <property type="entry name" value="Split_barrel_FMN-bd"/>
</dbReference>
<evidence type="ECO:0000313" key="4">
    <source>
        <dbReference type="Proteomes" id="UP000749646"/>
    </source>
</evidence>
<dbReference type="InterPro" id="IPR011576">
    <property type="entry name" value="Pyridox_Oxase_N"/>
</dbReference>